<organism evidence="1 2">
    <name type="scientific">Symbiodinium pilosum</name>
    <name type="common">Dinoflagellate</name>
    <dbReference type="NCBI Taxonomy" id="2952"/>
    <lineage>
        <taxon>Eukaryota</taxon>
        <taxon>Sar</taxon>
        <taxon>Alveolata</taxon>
        <taxon>Dinophyceae</taxon>
        <taxon>Suessiales</taxon>
        <taxon>Symbiodiniaceae</taxon>
        <taxon>Symbiodinium</taxon>
    </lineage>
</organism>
<proteinExistence type="predicted"/>
<dbReference type="OrthoDB" id="10307330at2759"/>
<feature type="non-terminal residue" evidence="1">
    <location>
        <position position="127"/>
    </location>
</feature>
<keyword evidence="2" id="KW-1185">Reference proteome</keyword>
<dbReference type="Proteomes" id="UP000649617">
    <property type="component" value="Unassembled WGS sequence"/>
</dbReference>
<dbReference type="EMBL" id="CAJNIZ010032190">
    <property type="protein sequence ID" value="CAE7535203.1"/>
    <property type="molecule type" value="Genomic_DNA"/>
</dbReference>
<name>A0A812TSU3_SYMPI</name>
<comment type="caution">
    <text evidence="1">The sequence shown here is derived from an EMBL/GenBank/DDBJ whole genome shotgun (WGS) entry which is preliminary data.</text>
</comment>
<reference evidence="1" key="1">
    <citation type="submission" date="2021-02" db="EMBL/GenBank/DDBJ databases">
        <authorList>
            <person name="Dougan E. K."/>
            <person name="Rhodes N."/>
            <person name="Thang M."/>
            <person name="Chan C."/>
        </authorList>
    </citation>
    <scope>NUCLEOTIDE SEQUENCE</scope>
</reference>
<evidence type="ECO:0000313" key="2">
    <source>
        <dbReference type="Proteomes" id="UP000649617"/>
    </source>
</evidence>
<dbReference type="AlphaFoldDB" id="A0A812TSU3"/>
<gene>
    <name evidence="1" type="ORF">SPIL2461_LOCUS14126</name>
</gene>
<evidence type="ECO:0000313" key="1">
    <source>
        <dbReference type="EMBL" id="CAE7535203.1"/>
    </source>
</evidence>
<protein>
    <submittedName>
        <fullName evidence="1">Uncharacterized protein</fullName>
    </submittedName>
</protein>
<accession>A0A812TSU3</accession>
<feature type="non-terminal residue" evidence="1">
    <location>
        <position position="1"/>
    </location>
</feature>
<sequence>KRAAQDPSSLHLQQQSILQPVIAMGSVTSLCVKLSTDASGELVKQSPNAKLGLAEGEKVLKAQVYSLHHHWCEQDRWSDWYELRLLEDGTCTWWKAECGAGRLAGNRATKHDKFLMDGTYTLRTTAT</sequence>